<protein>
    <submittedName>
        <fullName evidence="3">DUF2254 domain-containing protein</fullName>
    </submittedName>
</protein>
<accession>A0ABW4LBH9</accession>
<feature type="compositionally biased region" description="Basic and acidic residues" evidence="1">
    <location>
        <begin position="191"/>
        <end position="201"/>
    </location>
</feature>
<keyword evidence="2" id="KW-0472">Membrane</keyword>
<evidence type="ECO:0000313" key="4">
    <source>
        <dbReference type="Proteomes" id="UP001597347"/>
    </source>
</evidence>
<keyword evidence="2" id="KW-1133">Transmembrane helix</keyword>
<evidence type="ECO:0000256" key="1">
    <source>
        <dbReference type="SAM" id="MobiDB-lite"/>
    </source>
</evidence>
<dbReference type="RefSeq" id="WP_377932108.1">
    <property type="nucleotide sequence ID" value="NZ_JBHUEA010000003.1"/>
</dbReference>
<reference evidence="4" key="1">
    <citation type="journal article" date="2019" name="Int. J. Syst. Evol. Microbiol.">
        <title>The Global Catalogue of Microorganisms (GCM) 10K type strain sequencing project: providing services to taxonomists for standard genome sequencing and annotation.</title>
        <authorList>
            <consortium name="The Broad Institute Genomics Platform"/>
            <consortium name="The Broad Institute Genome Sequencing Center for Infectious Disease"/>
            <person name="Wu L."/>
            <person name="Ma J."/>
        </authorList>
    </citation>
    <scope>NUCLEOTIDE SEQUENCE [LARGE SCALE GENOMIC DNA]</scope>
    <source>
        <strain evidence="4">CGMCC 1.12471</strain>
    </source>
</reference>
<gene>
    <name evidence="3" type="ORF">ACFSBI_03590</name>
</gene>
<feature type="transmembrane region" description="Helical" evidence="2">
    <location>
        <begin position="69"/>
        <end position="92"/>
    </location>
</feature>
<feature type="region of interest" description="Disordered" evidence="1">
    <location>
        <begin position="191"/>
        <end position="215"/>
    </location>
</feature>
<dbReference type="Proteomes" id="UP001597347">
    <property type="component" value="Unassembled WGS sequence"/>
</dbReference>
<dbReference type="EMBL" id="JBHUEA010000003">
    <property type="protein sequence ID" value="MFD1720620.1"/>
    <property type="molecule type" value="Genomic_DNA"/>
</dbReference>
<organism evidence="3 4">
    <name type="scientific">Amnibacterium endophyticum</name>
    <dbReference type="NCBI Taxonomy" id="2109337"/>
    <lineage>
        <taxon>Bacteria</taxon>
        <taxon>Bacillati</taxon>
        <taxon>Actinomycetota</taxon>
        <taxon>Actinomycetes</taxon>
        <taxon>Micrococcales</taxon>
        <taxon>Microbacteriaceae</taxon>
        <taxon>Amnibacterium</taxon>
    </lineage>
</organism>
<name>A0ABW4LBH9_9MICO</name>
<feature type="transmembrane region" description="Helical" evidence="2">
    <location>
        <begin position="149"/>
        <end position="169"/>
    </location>
</feature>
<dbReference type="InterPro" id="IPR018723">
    <property type="entry name" value="DUF2254_membrane"/>
</dbReference>
<feature type="transmembrane region" description="Helical" evidence="2">
    <location>
        <begin position="21"/>
        <end position="42"/>
    </location>
</feature>
<sequence>MGAGGSGGRRAVVREGFQTRLWPLPVIGLVVAVLLGVAVPLLDEALDDRMPTVLRTVLFSGGPDAARTVLSAVAGSLITVTSLTFSLTVVTLQLASSQFSPRLLRTFSRDRFVHAVLAVFLGTFAYTLVVMRTIRNDGDAGGLFVPELGVTLTVLATLAAVVCIVLFLAHLSSQIRVEMILERVRKETETTIDRSLDRRGSAPDSPPAPPRPPHDAALLIAPRTGVLASADEDALLQAAADASAVVLVEAQPGDSVVAGTPVGRCWASRGDPPTGEALDRLRTRVLAALQIGPERTAAQDVAFGLRQLADVADKALSPGINDPTTAVHALGHLSGALCHALRHELGPRLLRDEHDAVRVVLRRPGFHDLLDDAIAQPRRFGADSPDVLGRIARLLQEVAWCVPDADAAASVRQQVVRTRQTVRDAGLPATEDAELERELARVEQVLEGRWPA</sequence>
<dbReference type="Pfam" id="PF10011">
    <property type="entry name" value="DUF2254"/>
    <property type="match status" value="1"/>
</dbReference>
<proteinExistence type="predicted"/>
<keyword evidence="2" id="KW-0812">Transmembrane</keyword>
<evidence type="ECO:0000256" key="2">
    <source>
        <dbReference type="SAM" id="Phobius"/>
    </source>
</evidence>
<comment type="caution">
    <text evidence="3">The sequence shown here is derived from an EMBL/GenBank/DDBJ whole genome shotgun (WGS) entry which is preliminary data.</text>
</comment>
<keyword evidence="4" id="KW-1185">Reference proteome</keyword>
<feature type="transmembrane region" description="Helical" evidence="2">
    <location>
        <begin position="112"/>
        <end position="129"/>
    </location>
</feature>
<evidence type="ECO:0000313" key="3">
    <source>
        <dbReference type="EMBL" id="MFD1720620.1"/>
    </source>
</evidence>